<dbReference type="RefSeq" id="WP_006897818.1">
    <property type="nucleotide sequence ID" value="NZ_BAAARB010000005.1"/>
</dbReference>
<dbReference type="Proteomes" id="UP001501170">
    <property type="component" value="Unassembled WGS sequence"/>
</dbReference>
<evidence type="ECO:0000256" key="8">
    <source>
        <dbReference type="SAM" id="Phobius"/>
    </source>
</evidence>
<keyword evidence="4" id="KW-1003">Cell membrane</keyword>
<feature type="transmembrane region" description="Helical" evidence="8">
    <location>
        <begin position="288"/>
        <end position="313"/>
    </location>
</feature>
<keyword evidence="5 8" id="KW-0812">Transmembrane</keyword>
<evidence type="ECO:0000313" key="9">
    <source>
        <dbReference type="EMBL" id="GAA2375517.1"/>
    </source>
</evidence>
<dbReference type="SUPFAM" id="SSF81345">
    <property type="entry name" value="ABC transporter involved in vitamin B12 uptake, BtuC"/>
    <property type="match status" value="1"/>
</dbReference>
<dbReference type="Gene3D" id="1.10.3470.10">
    <property type="entry name" value="ABC transporter involved in vitamin B12 uptake, BtuC"/>
    <property type="match status" value="1"/>
</dbReference>
<accession>A0ABP5UDU6</accession>
<dbReference type="PANTHER" id="PTHR30472">
    <property type="entry name" value="FERRIC ENTEROBACTIN TRANSPORT SYSTEM PERMEASE PROTEIN"/>
    <property type="match status" value="1"/>
</dbReference>
<dbReference type="Pfam" id="PF01032">
    <property type="entry name" value="FecCD"/>
    <property type="match status" value="1"/>
</dbReference>
<protein>
    <submittedName>
        <fullName evidence="9">Iron-enterobactin ABC transporter permease</fullName>
    </submittedName>
</protein>
<evidence type="ECO:0000256" key="6">
    <source>
        <dbReference type="ARBA" id="ARBA00022989"/>
    </source>
</evidence>
<dbReference type="EMBL" id="BAAARB010000005">
    <property type="protein sequence ID" value="GAA2375517.1"/>
    <property type="molecule type" value="Genomic_DNA"/>
</dbReference>
<feature type="transmembrane region" description="Helical" evidence="8">
    <location>
        <begin position="76"/>
        <end position="96"/>
    </location>
</feature>
<feature type="transmembrane region" description="Helical" evidence="8">
    <location>
        <begin position="190"/>
        <end position="217"/>
    </location>
</feature>
<comment type="subcellular location">
    <subcellularLocation>
        <location evidence="1">Cell membrane</location>
        <topology evidence="1">Multi-pass membrane protein</topology>
    </subcellularLocation>
</comment>
<feature type="transmembrane region" description="Helical" evidence="8">
    <location>
        <begin position="249"/>
        <end position="276"/>
    </location>
</feature>
<feature type="transmembrane region" description="Helical" evidence="8">
    <location>
        <begin position="23"/>
        <end position="44"/>
    </location>
</feature>
<comment type="caution">
    <text evidence="9">The sequence shown here is derived from an EMBL/GenBank/DDBJ whole genome shotgun (WGS) entry which is preliminary data.</text>
</comment>
<keyword evidence="3" id="KW-0813">Transport</keyword>
<name>A0ABP5UDU6_9ACTN</name>
<gene>
    <name evidence="9" type="primary">fepG</name>
    <name evidence="9" type="ORF">GCM10009855_13440</name>
</gene>
<feature type="transmembrane region" description="Helical" evidence="8">
    <location>
        <begin position="117"/>
        <end position="150"/>
    </location>
</feature>
<feature type="transmembrane region" description="Helical" evidence="8">
    <location>
        <begin position="156"/>
        <end position="178"/>
    </location>
</feature>
<dbReference type="InterPro" id="IPR037294">
    <property type="entry name" value="ABC_BtuC-like"/>
</dbReference>
<keyword evidence="7 8" id="KW-0472">Membrane</keyword>
<keyword evidence="6 8" id="KW-1133">Transmembrane helix</keyword>
<evidence type="ECO:0000256" key="2">
    <source>
        <dbReference type="ARBA" id="ARBA00007935"/>
    </source>
</evidence>
<evidence type="ECO:0000256" key="7">
    <source>
        <dbReference type="ARBA" id="ARBA00023136"/>
    </source>
</evidence>
<evidence type="ECO:0000313" key="10">
    <source>
        <dbReference type="Proteomes" id="UP001501170"/>
    </source>
</evidence>
<evidence type="ECO:0000256" key="1">
    <source>
        <dbReference type="ARBA" id="ARBA00004651"/>
    </source>
</evidence>
<proteinExistence type="inferred from homology"/>
<dbReference type="PANTHER" id="PTHR30472:SF24">
    <property type="entry name" value="FERRIC ENTEROBACTIN TRANSPORT SYSTEM PERMEASE PROTEIN FEPG"/>
    <property type="match status" value="1"/>
</dbReference>
<keyword evidence="10" id="KW-1185">Reference proteome</keyword>
<organism evidence="9 10">
    <name type="scientific">Gordonia cholesterolivorans</name>
    <dbReference type="NCBI Taxonomy" id="559625"/>
    <lineage>
        <taxon>Bacteria</taxon>
        <taxon>Bacillati</taxon>
        <taxon>Actinomycetota</taxon>
        <taxon>Actinomycetes</taxon>
        <taxon>Mycobacteriales</taxon>
        <taxon>Gordoniaceae</taxon>
        <taxon>Gordonia</taxon>
    </lineage>
</organism>
<evidence type="ECO:0000256" key="5">
    <source>
        <dbReference type="ARBA" id="ARBA00022692"/>
    </source>
</evidence>
<evidence type="ECO:0000256" key="4">
    <source>
        <dbReference type="ARBA" id="ARBA00022475"/>
    </source>
</evidence>
<dbReference type="InterPro" id="IPR000522">
    <property type="entry name" value="ABC_transptr_permease_BtuC"/>
</dbReference>
<sequence>MSAHRTVEVLAGPIGLRVTRRAVVVNSALLILIGALLVGALVLGRSGLGFDDLLALMRGEGSRKQELVFSWRAPRALASVLFGACLGISGAMFQAITRNALGSPDVIGINSGAYTGVIVVLMAGGSGYAATAAGAVVGCTLAALTVFVLAYRQGMAGFRLIVVGIAVSAVLTSVNHWFSVRADLDEALQAAIWGAGSLGGITWTPLVATLCAVALMLPVLPVIAHRMRELELGDDVAAAQGVDVERTKLLMVLVGVFSTAIVTAVAGPIAFIALAAPQIARRLCRAPSLSLTGSALVGAVVLAASDLIAQYLLAGARPPVGVVTVTVGGLYLIWLLLRESAR</sequence>
<evidence type="ECO:0000256" key="3">
    <source>
        <dbReference type="ARBA" id="ARBA00022448"/>
    </source>
</evidence>
<comment type="similarity">
    <text evidence="2">Belongs to the binding-protein-dependent transport system permease family. FecCD subfamily.</text>
</comment>
<dbReference type="CDD" id="cd06550">
    <property type="entry name" value="TM_ABC_iron-siderophores_like"/>
    <property type="match status" value="1"/>
</dbReference>
<reference evidence="10" key="1">
    <citation type="journal article" date="2019" name="Int. J. Syst. Evol. Microbiol.">
        <title>The Global Catalogue of Microorganisms (GCM) 10K type strain sequencing project: providing services to taxonomists for standard genome sequencing and annotation.</title>
        <authorList>
            <consortium name="The Broad Institute Genomics Platform"/>
            <consortium name="The Broad Institute Genome Sequencing Center for Infectious Disease"/>
            <person name="Wu L."/>
            <person name="Ma J."/>
        </authorList>
    </citation>
    <scope>NUCLEOTIDE SEQUENCE [LARGE SCALE GENOMIC DNA]</scope>
    <source>
        <strain evidence="10">JCM 16227</strain>
    </source>
</reference>
<feature type="transmembrane region" description="Helical" evidence="8">
    <location>
        <begin position="319"/>
        <end position="337"/>
    </location>
</feature>